<dbReference type="InterPro" id="IPR050266">
    <property type="entry name" value="AB_hydrolase_sf"/>
</dbReference>
<dbReference type="RefSeq" id="WP_209467839.1">
    <property type="nucleotide sequence ID" value="NZ_JAGGLG010000034.1"/>
</dbReference>
<sequence>MSLPCHISGPASAPPILFLHGGGVSGWMWEPVVDRLSDRFRCLVPDLPGHGRLACERFSFAGAVAALAELIRTAAGGPVHVVGLSLGAQTALHLIASHPHLVGRAVVSGALTRPLPGIGPYRVLLRLTFPLAHREWMIRANARQLGIPREYLAQFRADTLQTTAEGLEAVVAENMAFRLPDALRTAPVPLLALVGGRELGLLTTCARDLARNLPSARAYVVPGAGHTWCLDRPDLFAAVVAAHVADEPVPPELVPLV</sequence>
<accession>A0ABS4JW12</accession>
<evidence type="ECO:0000259" key="1">
    <source>
        <dbReference type="Pfam" id="PF12697"/>
    </source>
</evidence>
<reference evidence="2 3" key="1">
    <citation type="submission" date="2021-03" db="EMBL/GenBank/DDBJ databases">
        <title>Genomic Encyclopedia of Type Strains, Phase IV (KMG-IV): sequencing the most valuable type-strain genomes for metagenomic binning, comparative biology and taxonomic classification.</title>
        <authorList>
            <person name="Goeker M."/>
        </authorList>
    </citation>
    <scope>NUCLEOTIDE SEQUENCE [LARGE SCALE GENOMIC DNA]</scope>
    <source>
        <strain evidence="2 3">DSM 27138</strain>
    </source>
</reference>
<dbReference type="InterPro" id="IPR000073">
    <property type="entry name" value="AB_hydrolase_1"/>
</dbReference>
<keyword evidence="3" id="KW-1185">Reference proteome</keyword>
<dbReference type="EMBL" id="JAGGLG010000034">
    <property type="protein sequence ID" value="MBP2019737.1"/>
    <property type="molecule type" value="Genomic_DNA"/>
</dbReference>
<protein>
    <submittedName>
        <fullName evidence="2">Pimeloyl-ACP methyl ester carboxylesterase</fullName>
    </submittedName>
</protein>
<evidence type="ECO:0000313" key="2">
    <source>
        <dbReference type="EMBL" id="MBP2019737.1"/>
    </source>
</evidence>
<comment type="caution">
    <text evidence="2">The sequence shown here is derived from an EMBL/GenBank/DDBJ whole genome shotgun (WGS) entry which is preliminary data.</text>
</comment>
<dbReference type="Gene3D" id="3.40.50.1820">
    <property type="entry name" value="alpha/beta hydrolase"/>
    <property type="match status" value="1"/>
</dbReference>
<gene>
    <name evidence="2" type="ORF">J2Z79_003179</name>
</gene>
<dbReference type="PANTHER" id="PTHR43798:SF33">
    <property type="entry name" value="HYDROLASE, PUTATIVE (AFU_ORTHOLOGUE AFUA_2G14860)-RELATED"/>
    <property type="match status" value="1"/>
</dbReference>
<dbReference type="PANTHER" id="PTHR43798">
    <property type="entry name" value="MONOACYLGLYCEROL LIPASE"/>
    <property type="match status" value="1"/>
</dbReference>
<proteinExistence type="predicted"/>
<dbReference type="InterPro" id="IPR029058">
    <property type="entry name" value="AB_hydrolase_fold"/>
</dbReference>
<dbReference type="Proteomes" id="UP001519289">
    <property type="component" value="Unassembled WGS sequence"/>
</dbReference>
<feature type="domain" description="AB hydrolase-1" evidence="1">
    <location>
        <begin position="16"/>
        <end position="239"/>
    </location>
</feature>
<organism evidence="2 3">
    <name type="scientific">Symbiobacterium terraclitae</name>
    <dbReference type="NCBI Taxonomy" id="557451"/>
    <lineage>
        <taxon>Bacteria</taxon>
        <taxon>Bacillati</taxon>
        <taxon>Bacillota</taxon>
        <taxon>Clostridia</taxon>
        <taxon>Eubacteriales</taxon>
        <taxon>Symbiobacteriaceae</taxon>
        <taxon>Symbiobacterium</taxon>
    </lineage>
</organism>
<name>A0ABS4JW12_9FIRM</name>
<dbReference type="Pfam" id="PF12697">
    <property type="entry name" value="Abhydrolase_6"/>
    <property type="match status" value="1"/>
</dbReference>
<dbReference type="SUPFAM" id="SSF53474">
    <property type="entry name" value="alpha/beta-Hydrolases"/>
    <property type="match status" value="1"/>
</dbReference>
<evidence type="ECO:0000313" key="3">
    <source>
        <dbReference type="Proteomes" id="UP001519289"/>
    </source>
</evidence>